<dbReference type="GO" id="GO:0009249">
    <property type="term" value="P:protein lipoylation"/>
    <property type="evidence" value="ECO:0007669"/>
    <property type="project" value="InterPro"/>
</dbReference>
<dbReference type="EMBL" id="KV440983">
    <property type="protein sequence ID" value="OAD72372.1"/>
    <property type="molecule type" value="Genomic_DNA"/>
</dbReference>
<dbReference type="Gene3D" id="3.30.930.10">
    <property type="entry name" value="Bira Bifunctional Protein, Domain 2"/>
    <property type="match status" value="1"/>
</dbReference>
<comment type="pathway">
    <text evidence="2">Protein modification; protein lipoylation via endogenous pathway; protein N(6)-(lipoyl)lysine from octanoyl-[acyl-carrier-protein]: step 1/2.</text>
</comment>
<dbReference type="NCBIfam" id="TIGR00214">
    <property type="entry name" value="lipB"/>
    <property type="match status" value="1"/>
</dbReference>
<dbReference type="FunCoup" id="A0A162TZZ4">
    <property type="interactions" value="647"/>
</dbReference>
<comment type="similarity">
    <text evidence="3">Belongs to the LipB family.</text>
</comment>
<evidence type="ECO:0000256" key="7">
    <source>
        <dbReference type="ARBA" id="ARBA00030797"/>
    </source>
</evidence>
<dbReference type="SUPFAM" id="SSF55681">
    <property type="entry name" value="Class II aaRS and biotin synthetases"/>
    <property type="match status" value="1"/>
</dbReference>
<evidence type="ECO:0000256" key="2">
    <source>
        <dbReference type="ARBA" id="ARBA00004821"/>
    </source>
</evidence>
<dbReference type="FunFam" id="3.30.930.10:FF:000035">
    <property type="entry name" value="Putative lipoyltransferase 2, mitochondrial"/>
    <property type="match status" value="1"/>
</dbReference>
<proteinExistence type="inferred from homology"/>
<dbReference type="Pfam" id="PF21948">
    <property type="entry name" value="LplA-B_cat"/>
    <property type="match status" value="1"/>
</dbReference>
<dbReference type="EC" id="2.3.1.181" evidence="4"/>
<evidence type="ECO:0000256" key="3">
    <source>
        <dbReference type="ARBA" id="ARBA00007907"/>
    </source>
</evidence>
<dbReference type="InterPro" id="IPR020605">
    <property type="entry name" value="Octanoyltransferase_CS"/>
</dbReference>
<dbReference type="PROSITE" id="PS51733">
    <property type="entry name" value="BPL_LPL_CATALYTIC"/>
    <property type="match status" value="1"/>
</dbReference>
<dbReference type="UniPathway" id="UPA00538">
    <property type="reaction ID" value="UER00592"/>
</dbReference>
<evidence type="ECO:0000256" key="8">
    <source>
        <dbReference type="ARBA" id="ARBA00033331"/>
    </source>
</evidence>
<evidence type="ECO:0000256" key="4">
    <source>
        <dbReference type="ARBA" id="ARBA00012334"/>
    </source>
</evidence>
<dbReference type="HAMAP" id="MF_00013">
    <property type="entry name" value="LipB"/>
    <property type="match status" value="1"/>
</dbReference>
<dbReference type="AlphaFoldDB" id="A0A162TZZ4"/>
<evidence type="ECO:0000313" key="10">
    <source>
        <dbReference type="EMBL" id="OAD72372.1"/>
    </source>
</evidence>
<feature type="domain" description="BPL/LPL catalytic" evidence="9">
    <location>
        <begin position="68"/>
        <end position="250"/>
    </location>
</feature>
<dbReference type="PROSITE" id="PS01313">
    <property type="entry name" value="LIPB"/>
    <property type="match status" value="1"/>
</dbReference>
<dbReference type="Proteomes" id="UP000077315">
    <property type="component" value="Unassembled WGS sequence"/>
</dbReference>
<dbReference type="InParanoid" id="A0A162TZZ4"/>
<name>A0A162TZZ4_PHYB8</name>
<protein>
    <recommendedName>
        <fullName evidence="4">lipoyl(octanoyl) transferase</fullName>
        <ecNumber evidence="4">2.3.1.181</ecNumber>
    </recommendedName>
    <alternativeName>
        <fullName evidence="7">Lipoate-protein ligase B</fullName>
    </alternativeName>
    <alternativeName>
        <fullName evidence="8">Lipoyl/octanoyl transferase</fullName>
    </alternativeName>
</protein>
<reference evidence="11" key="1">
    <citation type="submission" date="2015-06" db="EMBL/GenBank/DDBJ databases">
        <title>Expansion of signal transduction pathways in fungi by whole-genome duplication.</title>
        <authorList>
            <consortium name="DOE Joint Genome Institute"/>
            <person name="Corrochano L.M."/>
            <person name="Kuo A."/>
            <person name="Marcet-Houben M."/>
            <person name="Polaino S."/>
            <person name="Salamov A."/>
            <person name="Villalobos J.M."/>
            <person name="Alvarez M.I."/>
            <person name="Avalos J."/>
            <person name="Benito E.P."/>
            <person name="Benoit I."/>
            <person name="Burger G."/>
            <person name="Camino L.P."/>
            <person name="Canovas D."/>
            <person name="Cerda-Olmedo E."/>
            <person name="Cheng J.-F."/>
            <person name="Dominguez A."/>
            <person name="Elias M."/>
            <person name="Eslava A.P."/>
            <person name="Glaser F."/>
            <person name="Grimwood J."/>
            <person name="Gutierrez G."/>
            <person name="Heitman J."/>
            <person name="Henrissat B."/>
            <person name="Iturriaga E.A."/>
            <person name="Lang B.F."/>
            <person name="Lavin J.L."/>
            <person name="Lee S."/>
            <person name="Li W."/>
            <person name="Lindquist E."/>
            <person name="Lopez-Garcia S."/>
            <person name="Luque E.M."/>
            <person name="Marcos A.T."/>
            <person name="Martin J."/>
            <person name="McCluskey K."/>
            <person name="Medina H.R."/>
            <person name="Miralles-Duran A."/>
            <person name="Miyazaki A."/>
            <person name="Munoz-Torres E."/>
            <person name="Oguiza J.A."/>
            <person name="Ohm R."/>
            <person name="Olmedo M."/>
            <person name="Orejas M."/>
            <person name="Ortiz-Castellanos L."/>
            <person name="Pisabarro A.G."/>
            <person name="Rodriguez-Romero J."/>
            <person name="Ruiz-Herrera J."/>
            <person name="Ruiz-Vazquez R."/>
            <person name="Sanz C."/>
            <person name="Schackwitz W."/>
            <person name="Schmutz J."/>
            <person name="Shahriari M."/>
            <person name="Shelest E."/>
            <person name="Silva-Franco F."/>
            <person name="Soanes D."/>
            <person name="Syed K."/>
            <person name="Tagua V.G."/>
            <person name="Talbot N.J."/>
            <person name="Thon M."/>
            <person name="De vries R.P."/>
            <person name="Wiebenga A."/>
            <person name="Yadav J.S."/>
            <person name="Braun E.L."/>
            <person name="Baker S."/>
            <person name="Garre V."/>
            <person name="Horwitz B."/>
            <person name="Torres-Martinez S."/>
            <person name="Idnurm A."/>
            <person name="Herrera-Estrella A."/>
            <person name="Gabaldon T."/>
            <person name="Grigoriev I.V."/>
        </authorList>
    </citation>
    <scope>NUCLEOTIDE SEQUENCE [LARGE SCALE GENOMIC DNA]</scope>
    <source>
        <strain evidence="11">NRRL 1555(-)</strain>
    </source>
</reference>
<dbReference type="InterPro" id="IPR004143">
    <property type="entry name" value="BPL_LPL_catalytic"/>
</dbReference>
<dbReference type="STRING" id="763407.A0A162TZZ4"/>
<keyword evidence="5" id="KW-0808">Transferase</keyword>
<evidence type="ECO:0000259" key="9">
    <source>
        <dbReference type="PROSITE" id="PS51733"/>
    </source>
</evidence>
<dbReference type="InterPro" id="IPR000544">
    <property type="entry name" value="Octanoyltransferase"/>
</dbReference>
<dbReference type="PANTHER" id="PTHR10993">
    <property type="entry name" value="OCTANOYLTRANSFERASE"/>
    <property type="match status" value="1"/>
</dbReference>
<evidence type="ECO:0000256" key="6">
    <source>
        <dbReference type="ARBA" id="ARBA00023315"/>
    </source>
</evidence>
<dbReference type="RefSeq" id="XP_018290412.1">
    <property type="nucleotide sequence ID" value="XM_018439975.1"/>
</dbReference>
<dbReference type="GO" id="GO:0005739">
    <property type="term" value="C:mitochondrion"/>
    <property type="evidence" value="ECO:0007669"/>
    <property type="project" value="UniProtKB-SubCell"/>
</dbReference>
<dbReference type="PANTHER" id="PTHR10993:SF7">
    <property type="entry name" value="LIPOYLTRANSFERASE 2, MITOCHONDRIAL-RELATED"/>
    <property type="match status" value="1"/>
</dbReference>
<dbReference type="VEuPathDB" id="FungiDB:PHYBLDRAFT_31259"/>
<dbReference type="GO" id="GO:0033819">
    <property type="term" value="F:lipoyl(octanoyl) transferase activity"/>
    <property type="evidence" value="ECO:0007669"/>
    <property type="project" value="UniProtKB-EC"/>
</dbReference>
<dbReference type="OrthoDB" id="19908at2759"/>
<accession>A0A162TZZ4</accession>
<organism evidence="10 11">
    <name type="scientific">Phycomyces blakesleeanus (strain ATCC 8743b / DSM 1359 / FGSC 10004 / NBRC 33097 / NRRL 1555)</name>
    <dbReference type="NCBI Taxonomy" id="763407"/>
    <lineage>
        <taxon>Eukaryota</taxon>
        <taxon>Fungi</taxon>
        <taxon>Fungi incertae sedis</taxon>
        <taxon>Mucoromycota</taxon>
        <taxon>Mucoromycotina</taxon>
        <taxon>Mucoromycetes</taxon>
        <taxon>Mucorales</taxon>
        <taxon>Phycomycetaceae</taxon>
        <taxon>Phycomyces</taxon>
    </lineage>
</organism>
<keyword evidence="6" id="KW-0012">Acyltransferase</keyword>
<evidence type="ECO:0000313" key="11">
    <source>
        <dbReference type="Proteomes" id="UP000077315"/>
    </source>
</evidence>
<sequence length="274" mass="30850">MLINSGIQNTMLRLARSFTTESCSILPKDSLPIGYLSLSGLIPYKAGLDIQQHLVKRRHAVNRGQSTDDPKDIICFLQHKPTYTSGRRIRNKTVEDEEKRLRDLGAEYFETMRGGQITFHGPGQLIAYPIIDIRDYNLNVRCFVSRLEKTVIAACAEYGIQANTTENTGVWVGQEDKIAALGVHLQRYVSSHGLALNCDVDLTWFGHIVPCGLADKRVTSISRERGCITNVENALPKLIKSFEKTFHKPLVPLAQDSRLMIEIQEIIDKNQQQS</sequence>
<dbReference type="InterPro" id="IPR045864">
    <property type="entry name" value="aa-tRNA-synth_II/BPL/LPL"/>
</dbReference>
<keyword evidence="11" id="KW-1185">Reference proteome</keyword>
<gene>
    <name evidence="10" type="ORF">PHYBLDRAFT_31259</name>
</gene>
<evidence type="ECO:0000256" key="1">
    <source>
        <dbReference type="ARBA" id="ARBA00004173"/>
    </source>
</evidence>
<dbReference type="CDD" id="cd16444">
    <property type="entry name" value="LipB"/>
    <property type="match status" value="1"/>
</dbReference>
<dbReference type="GeneID" id="29000881"/>
<comment type="subcellular location">
    <subcellularLocation>
        <location evidence="1">Mitochondrion</location>
    </subcellularLocation>
</comment>
<dbReference type="NCBIfam" id="NF010925">
    <property type="entry name" value="PRK14345.1"/>
    <property type="match status" value="1"/>
</dbReference>
<evidence type="ECO:0000256" key="5">
    <source>
        <dbReference type="ARBA" id="ARBA00022679"/>
    </source>
</evidence>